<sequence>MSGPLVGVVNAGSSSLKFALYEAERRVLSGAVDGIGTRRPRARAAEAGGAELAPPLPDPPPATPGEAVTALLPWLRDWLGGRRIAAIGHRVVHGGVRHTRPTLVTPGLLDELEALVPLAPLHEPHNLAPIRAVLTLDPAIPQVACFDTAFHRTMPEVEQAYALPLALHEAGIRRYGFHGLSYEHIASVLPERAPGIAGGRVVAAHLGNGASACAMRAGVSVATTMGFTALDGLPMGTRCGDLDPGVVLHLLRQAGMDARAVEDLLYRRSGMLGLSGGVSSDFRDLLASEDPRAAFAVEVFCHRAARHVASLAGALGGLDGLVFTAGVGENAAPVRAAICRACAWLGVELDEAANAAHGPRISAPGSRVEARVVPTDENRVIVRHTLALVGG</sequence>
<feature type="site" description="Transition state stabilizer" evidence="9">
    <location>
        <position position="178"/>
    </location>
</feature>
<keyword evidence="6 9" id="KW-0418">Kinase</keyword>
<feature type="compositionally biased region" description="Pro residues" evidence="11">
    <location>
        <begin position="54"/>
        <end position="63"/>
    </location>
</feature>
<dbReference type="SUPFAM" id="SSF53067">
    <property type="entry name" value="Actin-like ATPase domain"/>
    <property type="match status" value="2"/>
</dbReference>
<dbReference type="HAMAP" id="MF_00020">
    <property type="entry name" value="Acetate_kinase"/>
    <property type="match status" value="1"/>
</dbReference>
<dbReference type="InterPro" id="IPR023865">
    <property type="entry name" value="Aliphatic_acid_kinase_CS"/>
</dbReference>
<dbReference type="InterPro" id="IPR004372">
    <property type="entry name" value="Ac/propionate_kinase"/>
</dbReference>
<dbReference type="EC" id="2.7.2.1" evidence="9"/>
<gene>
    <name evidence="9" type="primary">ackA</name>
    <name evidence="12" type="ORF">GCM10009416_35790</name>
</gene>
<feature type="site" description="Transition state stabilizer" evidence="9">
    <location>
        <position position="238"/>
    </location>
</feature>
<organism evidence="12 13">
    <name type="scientific">Craurococcus roseus</name>
    <dbReference type="NCBI Taxonomy" id="77585"/>
    <lineage>
        <taxon>Bacteria</taxon>
        <taxon>Pseudomonadati</taxon>
        <taxon>Pseudomonadota</taxon>
        <taxon>Alphaproteobacteria</taxon>
        <taxon>Acetobacterales</taxon>
        <taxon>Acetobacteraceae</taxon>
        <taxon>Craurococcus</taxon>
    </lineage>
</organism>
<feature type="binding site" evidence="9">
    <location>
        <position position="90"/>
    </location>
    <ligand>
        <name>substrate</name>
    </ligand>
</feature>
<dbReference type="InterPro" id="IPR043129">
    <property type="entry name" value="ATPase_NBD"/>
</dbReference>
<reference evidence="13" key="1">
    <citation type="journal article" date="2019" name="Int. J. Syst. Evol. Microbiol.">
        <title>The Global Catalogue of Microorganisms (GCM) 10K type strain sequencing project: providing services to taxonomists for standard genome sequencing and annotation.</title>
        <authorList>
            <consortium name="The Broad Institute Genomics Platform"/>
            <consortium name="The Broad Institute Genome Sequencing Center for Infectious Disease"/>
            <person name="Wu L."/>
            <person name="Ma J."/>
        </authorList>
    </citation>
    <scope>NUCLEOTIDE SEQUENCE [LARGE SCALE GENOMIC DNA]</scope>
    <source>
        <strain evidence="13">JCM 9933</strain>
    </source>
</reference>
<comment type="pathway">
    <text evidence="9">Metabolic intermediate biosynthesis; acetyl-CoA biosynthesis; acetyl-CoA from acetate: step 1/2.</text>
</comment>
<protein>
    <recommendedName>
        <fullName evidence="9">Acetate kinase</fullName>
        <ecNumber evidence="9">2.7.2.1</ecNumber>
    </recommendedName>
    <alternativeName>
        <fullName evidence="9">Acetokinase</fullName>
    </alternativeName>
</protein>
<dbReference type="PRINTS" id="PR00471">
    <property type="entry name" value="ACETATEKNASE"/>
</dbReference>
<dbReference type="Pfam" id="PF00871">
    <property type="entry name" value="Acetate_kinase"/>
    <property type="match status" value="1"/>
</dbReference>
<dbReference type="PANTHER" id="PTHR21060:SF21">
    <property type="entry name" value="ACETATE KINASE"/>
    <property type="match status" value="1"/>
</dbReference>
<feature type="binding site" evidence="9">
    <location>
        <position position="10"/>
    </location>
    <ligand>
        <name>Mg(2+)</name>
        <dbReference type="ChEBI" id="CHEBI:18420"/>
    </ligand>
</feature>
<evidence type="ECO:0000256" key="10">
    <source>
        <dbReference type="RuleBase" id="RU003835"/>
    </source>
</evidence>
<evidence type="ECO:0000256" key="8">
    <source>
        <dbReference type="ARBA" id="ARBA00022842"/>
    </source>
</evidence>
<keyword evidence="13" id="KW-1185">Reference proteome</keyword>
<feature type="binding site" evidence="9">
    <location>
        <begin position="326"/>
        <end position="330"/>
    </location>
    <ligand>
        <name>ATP</name>
        <dbReference type="ChEBI" id="CHEBI:30616"/>
    </ligand>
</feature>
<keyword evidence="8 9" id="KW-0460">Magnesium</keyword>
<feature type="binding site" evidence="9">
    <location>
        <begin position="281"/>
        <end position="283"/>
    </location>
    <ligand>
        <name>ATP</name>
        <dbReference type="ChEBI" id="CHEBI:30616"/>
    </ligand>
</feature>
<dbReference type="GO" id="GO:0016301">
    <property type="term" value="F:kinase activity"/>
    <property type="evidence" value="ECO:0007669"/>
    <property type="project" value="UniProtKB-KW"/>
</dbReference>
<evidence type="ECO:0000313" key="13">
    <source>
        <dbReference type="Proteomes" id="UP001501588"/>
    </source>
</evidence>
<comment type="cofactor">
    <cofactor evidence="9">
        <name>Mg(2+)</name>
        <dbReference type="ChEBI" id="CHEBI:18420"/>
    </cofactor>
    <cofactor evidence="9">
        <name>Mn(2+)</name>
        <dbReference type="ChEBI" id="CHEBI:29035"/>
    </cofactor>
    <text evidence="9">Mg(2+). Can also accept Mn(2+).</text>
</comment>
<dbReference type="PROSITE" id="PS01076">
    <property type="entry name" value="ACETATE_KINASE_2"/>
    <property type="match status" value="1"/>
</dbReference>
<accession>A0ABP3QN95</accession>
<feature type="binding site" evidence="9">
    <location>
        <begin position="205"/>
        <end position="209"/>
    </location>
    <ligand>
        <name>ATP</name>
        <dbReference type="ChEBI" id="CHEBI:30616"/>
    </ligand>
</feature>
<dbReference type="InterPro" id="IPR000890">
    <property type="entry name" value="Aliphatic_acid_kin_short-chain"/>
</dbReference>
<comment type="subunit">
    <text evidence="9">Homodimer.</text>
</comment>
<evidence type="ECO:0000313" key="12">
    <source>
        <dbReference type="EMBL" id="GAA0594245.1"/>
    </source>
</evidence>
<keyword evidence="7 9" id="KW-0067">ATP-binding</keyword>
<dbReference type="PANTHER" id="PTHR21060">
    <property type="entry name" value="ACETATE KINASE"/>
    <property type="match status" value="1"/>
</dbReference>
<dbReference type="NCBIfam" id="TIGR00016">
    <property type="entry name" value="ackA"/>
    <property type="match status" value="1"/>
</dbReference>
<comment type="caution">
    <text evidence="12">The sequence shown here is derived from an EMBL/GenBank/DDBJ whole genome shotgun (WGS) entry which is preliminary data.</text>
</comment>
<evidence type="ECO:0000256" key="6">
    <source>
        <dbReference type="ARBA" id="ARBA00022777"/>
    </source>
</evidence>
<comment type="subcellular location">
    <subcellularLocation>
        <location evidence="9">Cytoplasm</location>
    </subcellularLocation>
</comment>
<feature type="region of interest" description="Disordered" evidence="11">
    <location>
        <begin position="38"/>
        <end position="64"/>
    </location>
</feature>
<keyword evidence="3 9" id="KW-0808">Transferase</keyword>
<proteinExistence type="inferred from homology"/>
<feature type="active site" description="Proton donor/acceptor" evidence="9">
    <location>
        <position position="147"/>
    </location>
</feature>
<dbReference type="Gene3D" id="3.30.420.40">
    <property type="match status" value="2"/>
</dbReference>
<evidence type="ECO:0000256" key="3">
    <source>
        <dbReference type="ARBA" id="ARBA00022679"/>
    </source>
</evidence>
<dbReference type="Proteomes" id="UP001501588">
    <property type="component" value="Unassembled WGS sequence"/>
</dbReference>
<feature type="binding site" evidence="9">
    <location>
        <position position="377"/>
    </location>
    <ligand>
        <name>Mg(2+)</name>
        <dbReference type="ChEBI" id="CHEBI:18420"/>
    </ligand>
</feature>
<keyword evidence="2 9" id="KW-0963">Cytoplasm</keyword>
<comment type="similarity">
    <text evidence="1 9 10">Belongs to the acetokinase family.</text>
</comment>
<evidence type="ECO:0000256" key="7">
    <source>
        <dbReference type="ARBA" id="ARBA00022840"/>
    </source>
</evidence>
<evidence type="ECO:0000256" key="1">
    <source>
        <dbReference type="ARBA" id="ARBA00008748"/>
    </source>
</evidence>
<comment type="function">
    <text evidence="9">Catalyzes the formation of acetyl phosphate from acetate and ATP. Can also catalyze the reverse reaction.</text>
</comment>
<name>A0ABP3QN95_9PROT</name>
<dbReference type="EMBL" id="BAAAFZ010000055">
    <property type="protein sequence ID" value="GAA0594245.1"/>
    <property type="molecule type" value="Genomic_DNA"/>
</dbReference>
<dbReference type="PIRSF" id="PIRSF000722">
    <property type="entry name" value="Acetate_prop_kin"/>
    <property type="match status" value="1"/>
</dbReference>
<dbReference type="RefSeq" id="WP_343896744.1">
    <property type="nucleotide sequence ID" value="NZ_BAAAFZ010000055.1"/>
</dbReference>
<keyword evidence="4 9" id="KW-0479">Metal-binding</keyword>
<comment type="catalytic activity">
    <reaction evidence="9">
        <text>acetate + ATP = acetyl phosphate + ADP</text>
        <dbReference type="Rhea" id="RHEA:11352"/>
        <dbReference type="ChEBI" id="CHEBI:22191"/>
        <dbReference type="ChEBI" id="CHEBI:30089"/>
        <dbReference type="ChEBI" id="CHEBI:30616"/>
        <dbReference type="ChEBI" id="CHEBI:456216"/>
        <dbReference type="EC" id="2.7.2.1"/>
    </reaction>
</comment>
<evidence type="ECO:0000256" key="9">
    <source>
        <dbReference type="HAMAP-Rule" id="MF_00020"/>
    </source>
</evidence>
<evidence type="ECO:0000256" key="4">
    <source>
        <dbReference type="ARBA" id="ARBA00022723"/>
    </source>
</evidence>
<evidence type="ECO:0000256" key="11">
    <source>
        <dbReference type="SAM" id="MobiDB-lite"/>
    </source>
</evidence>
<evidence type="ECO:0000256" key="5">
    <source>
        <dbReference type="ARBA" id="ARBA00022741"/>
    </source>
</evidence>
<keyword evidence="5 9" id="KW-0547">Nucleotide-binding</keyword>
<feature type="binding site" evidence="9">
    <location>
        <position position="17"/>
    </location>
    <ligand>
        <name>ATP</name>
        <dbReference type="ChEBI" id="CHEBI:30616"/>
    </ligand>
</feature>
<evidence type="ECO:0000256" key="2">
    <source>
        <dbReference type="ARBA" id="ARBA00022490"/>
    </source>
</evidence>